<dbReference type="GO" id="GO:0051015">
    <property type="term" value="F:actin filament binding"/>
    <property type="evidence" value="ECO:0007669"/>
    <property type="project" value="TreeGrafter"/>
</dbReference>
<dbReference type="InterPro" id="IPR035964">
    <property type="entry name" value="I/LWEQ_dom_sf"/>
</dbReference>
<feature type="non-terminal residue" evidence="8">
    <location>
        <position position="1395"/>
    </location>
</feature>
<evidence type="ECO:0000256" key="4">
    <source>
        <dbReference type="ARBA" id="ARBA00023203"/>
    </source>
</evidence>
<comment type="similarity">
    <text evidence="2">Belongs to the SLA2 family.</text>
</comment>
<dbReference type="Gene3D" id="1.20.1410.10">
    <property type="entry name" value="I/LWEQ domain"/>
    <property type="match status" value="1"/>
</dbReference>
<dbReference type="EMBL" id="GDQN01003604">
    <property type="protein sequence ID" value="JAT87450.1"/>
    <property type="molecule type" value="Transcribed_RNA"/>
</dbReference>
<evidence type="ECO:0000256" key="2">
    <source>
        <dbReference type="ARBA" id="ARBA00010135"/>
    </source>
</evidence>
<dbReference type="FunFam" id="1.25.40.90:FF:000012">
    <property type="entry name" value="Huntingtin interacting protein 1-related"/>
    <property type="match status" value="1"/>
</dbReference>
<proteinExistence type="inferred from homology"/>
<keyword evidence="5" id="KW-0175">Coiled coil</keyword>
<organism evidence="8">
    <name type="scientific">Pectinophora gossypiella</name>
    <name type="common">Cotton pink bollworm</name>
    <name type="synonym">Depressaria gossypiella</name>
    <dbReference type="NCBI Taxonomy" id="13191"/>
    <lineage>
        <taxon>Eukaryota</taxon>
        <taxon>Metazoa</taxon>
        <taxon>Ecdysozoa</taxon>
        <taxon>Arthropoda</taxon>
        <taxon>Hexapoda</taxon>
        <taxon>Insecta</taxon>
        <taxon>Pterygota</taxon>
        <taxon>Neoptera</taxon>
        <taxon>Endopterygota</taxon>
        <taxon>Lepidoptera</taxon>
        <taxon>Glossata</taxon>
        <taxon>Ditrysia</taxon>
        <taxon>Gelechioidea</taxon>
        <taxon>Gelechiidae</taxon>
        <taxon>Apatetrinae</taxon>
        <taxon>Pectinophora</taxon>
    </lineage>
</organism>
<feature type="coiled-coil region" evidence="5">
    <location>
        <begin position="908"/>
        <end position="1151"/>
    </location>
</feature>
<name>A0A1E1WFK9_PECGO</name>
<dbReference type="InterPro" id="IPR011417">
    <property type="entry name" value="ANTH_dom"/>
</dbReference>
<dbReference type="GO" id="GO:0030136">
    <property type="term" value="C:clathrin-coated vesicle"/>
    <property type="evidence" value="ECO:0007669"/>
    <property type="project" value="TreeGrafter"/>
</dbReference>
<feature type="domain" description="I/LWEQ" evidence="7">
    <location>
        <begin position="1283"/>
        <end position="1395"/>
    </location>
</feature>
<evidence type="ECO:0000313" key="8">
    <source>
        <dbReference type="EMBL" id="JAT85748.1"/>
    </source>
</evidence>
<dbReference type="InterPro" id="IPR013809">
    <property type="entry name" value="ENTH"/>
</dbReference>
<dbReference type="PANTHER" id="PTHR10407:SF15">
    <property type="entry name" value="HUNTINGTIN INTERACTING PROTEIN 1"/>
    <property type="match status" value="1"/>
</dbReference>
<evidence type="ECO:0000256" key="5">
    <source>
        <dbReference type="SAM" id="Coils"/>
    </source>
</evidence>
<dbReference type="EMBL" id="GDQN01005306">
    <property type="protein sequence ID" value="JAT85748.1"/>
    <property type="molecule type" value="Transcribed_RNA"/>
</dbReference>
<dbReference type="GO" id="GO:0043325">
    <property type="term" value="F:phosphatidylinositol-3,4-bisphosphate binding"/>
    <property type="evidence" value="ECO:0007669"/>
    <property type="project" value="TreeGrafter"/>
</dbReference>
<dbReference type="PROSITE" id="PS50945">
    <property type="entry name" value="I_LWEQ"/>
    <property type="match status" value="1"/>
</dbReference>
<feature type="coiled-coil region" evidence="5">
    <location>
        <begin position="844"/>
        <end position="871"/>
    </location>
</feature>
<dbReference type="GO" id="GO:0007015">
    <property type="term" value="P:actin filament organization"/>
    <property type="evidence" value="ECO:0007669"/>
    <property type="project" value="TreeGrafter"/>
</dbReference>
<dbReference type="GO" id="GO:0048268">
    <property type="term" value="P:clathrin coat assembly"/>
    <property type="evidence" value="ECO:0007669"/>
    <property type="project" value="TreeGrafter"/>
</dbReference>
<dbReference type="Gene3D" id="1.20.5.1700">
    <property type="match status" value="1"/>
</dbReference>
<dbReference type="InterPro" id="IPR002558">
    <property type="entry name" value="ILWEQ_dom"/>
</dbReference>
<accession>A0A1E1WFK9</accession>
<comment type="subcellular location">
    <subcellularLocation>
        <location evidence="1">Cytoplasm</location>
    </subcellularLocation>
</comment>
<dbReference type="PANTHER" id="PTHR10407">
    <property type="entry name" value="HUNTINGTIN INTERACTING PROTEIN 1"/>
    <property type="match status" value="1"/>
</dbReference>
<dbReference type="SMART" id="SM00273">
    <property type="entry name" value="ENTH"/>
    <property type="match status" value="1"/>
</dbReference>
<feature type="domain" description="ENTH" evidence="6">
    <location>
        <begin position="5"/>
        <end position="133"/>
    </location>
</feature>
<feature type="coiled-coil region" evidence="5">
    <location>
        <begin position="333"/>
        <end position="399"/>
    </location>
</feature>
<dbReference type="InterPro" id="IPR030224">
    <property type="entry name" value="Sla2_fam"/>
</dbReference>
<dbReference type="Gene3D" id="1.25.40.90">
    <property type="match status" value="1"/>
</dbReference>
<keyword evidence="3" id="KW-0963">Cytoplasm</keyword>
<evidence type="ECO:0000313" key="9">
    <source>
        <dbReference type="EMBL" id="JAT87450.1"/>
    </source>
</evidence>
<evidence type="ECO:0000259" key="7">
    <source>
        <dbReference type="PROSITE" id="PS50945"/>
    </source>
</evidence>
<dbReference type="OrthoDB" id="8178130at2759"/>
<dbReference type="GO" id="GO:0030864">
    <property type="term" value="C:cortical actin cytoskeleton"/>
    <property type="evidence" value="ECO:0007669"/>
    <property type="project" value="TreeGrafter"/>
</dbReference>
<evidence type="ECO:0008006" key="10">
    <source>
        <dbReference type="Google" id="ProtNLM"/>
    </source>
</evidence>
<dbReference type="GO" id="GO:0035615">
    <property type="term" value="F:clathrin adaptor activity"/>
    <property type="evidence" value="ECO:0007669"/>
    <property type="project" value="TreeGrafter"/>
</dbReference>
<sequence>MAMSTNDKRFYQLSLAINKAINSIETPVKEKHVRSTIIGTFQERSAVTYWMVAVRLPLQDNRIVAWKFCHVTHKLLREGHPACLDDSQRHIGMIENLGKLWVHLREGYGRLIHLYGSLLVTKLKFHARNPRFPGNMQLTVDELDAIAENDVNNYFQLCVELFDYMEDILNLQAAVFDSLGNARANSMTASGQCRLAALIPCAQDSSHIYDCNVRLLFRLHASLPADTLAGHRERFRQQFKKLSSFYKHASSLQYYRNLLTLPVLPSNPPNFLLQSDFGTYVTPVVSIPEPPPDEVDAVGSLIDTSDTISQATTPDHFETLDTRATPSPQPDPIVERDRLIDHLQNELKRMRSEVSQLVQERNTMLSSMREHCTRLESQLHSAKIEIEEEKQKAQLLSAETPEIKQKLTETEEKAKVTDEKFQKLKGAYTQLREEHIALIRQKAEVDKMSASLRAAAAQHESAKTALQQQLNDRMKDFELLQQSSSSSEEVEAYKSEIANLRSEIEQSRQKEVELETLRGSMEALEIEHKTATAEQQEKLTTVTNELKEVTENLEKIKQEKEERESELCRVKTELMGLREKSGEEYKRVVEEKEAALKQVSELTQQHQQEKEVQGHRINNLQLELETLRIKLIDSEKNLEIRCKKISDEFSQKNRELEEGLIRRETEIKDALEKMAQLESEIEVTKEKFEETVTEKDRKVANLQDKLNELILIKGINDTTLKEIEVEKEKVKVQLAEISNEKESLLKTLAEKESEISNLGNTIKELQTREQIQKTSFEEIDKNKTKEISELQERLQNVIQEKDSEINELRKILQDKTELQKSEGETLIKTISELKTSIIDKDKEIETLTSKLMETTDELEKQTTDLELLKKENELKITLLEDKLQTVTQCKDEIIDTLTGSIAEKDNQVITLNVEVNTLSADVARLEEELKETQAEMEIGKNELLTLREEHDRIVEINENNIALKNKELRSLNDEVEKLTRENAELISEKDKLTEEKQVLESKLKEVQGAYESKIQEYKSFQNEKTDAVNELNSVIEELKSEYEQLKDLKDTEIKRLHEKIQDSESKFSIQVCEKDETIAKAETNINQLKDKLETLQSEKTKEKEELNEVVDQKEKEMQDLLQHNSVLEADLAAAKKQLEETKMELLKQTSRLVSVAGSAALQVTDEALAALERGSASETNRAAAELAATALQDLAQTEVQGNEETVARSAIVAAHNTATLSAYATEVCNISTDMQLSDKLSNECRAMLQSTKQCLEALSTGSIPASACVEARGHVNIVAQTAAAADRLNSGARSVDDELADMDSAIEQAASQIEEMLKASRAGDSGVKLEVNEKILDACTTLMGAVKMLVQDARKLQNELGDPKTRQKMYRRNPQWSEGLISAAKAVVFAAKLLV</sequence>
<dbReference type="InterPro" id="IPR008942">
    <property type="entry name" value="ENTH_VHS"/>
</dbReference>
<evidence type="ECO:0000256" key="1">
    <source>
        <dbReference type="ARBA" id="ARBA00004496"/>
    </source>
</evidence>
<dbReference type="GO" id="GO:0006897">
    <property type="term" value="P:endocytosis"/>
    <property type="evidence" value="ECO:0007669"/>
    <property type="project" value="InterPro"/>
</dbReference>
<dbReference type="CDD" id="cd17006">
    <property type="entry name" value="ANTH_N_HIP1_like"/>
    <property type="match status" value="1"/>
</dbReference>
<evidence type="ECO:0000256" key="3">
    <source>
        <dbReference type="ARBA" id="ARBA00022490"/>
    </source>
</evidence>
<feature type="coiled-coil region" evidence="5">
    <location>
        <begin position="483"/>
        <end position="818"/>
    </location>
</feature>
<keyword evidence="4" id="KW-0009">Actin-binding</keyword>
<gene>
    <name evidence="9" type="ORF">g.13361</name>
    <name evidence="8" type="ORF">g.13454</name>
</gene>
<reference evidence="8" key="1">
    <citation type="submission" date="2015-09" db="EMBL/GenBank/DDBJ databases">
        <title>De novo assembly of Pectinophora gossypiella (Pink Bollworm) gut transcriptome.</title>
        <authorList>
            <person name="Tassone E.E."/>
        </authorList>
    </citation>
    <scope>NUCLEOTIDE SEQUENCE</scope>
</reference>
<dbReference type="Pfam" id="PF07651">
    <property type="entry name" value="ANTH"/>
    <property type="match status" value="1"/>
</dbReference>
<dbReference type="GO" id="GO:0080025">
    <property type="term" value="F:phosphatidylinositol-3,5-bisphosphate binding"/>
    <property type="evidence" value="ECO:0007669"/>
    <property type="project" value="TreeGrafter"/>
</dbReference>
<dbReference type="PROSITE" id="PS50942">
    <property type="entry name" value="ENTH"/>
    <property type="match status" value="1"/>
</dbReference>
<evidence type="ECO:0000259" key="6">
    <source>
        <dbReference type="PROSITE" id="PS50942"/>
    </source>
</evidence>
<dbReference type="SUPFAM" id="SSF48464">
    <property type="entry name" value="ENTH/VHS domain"/>
    <property type="match status" value="1"/>
</dbReference>
<dbReference type="GO" id="GO:0032051">
    <property type="term" value="F:clathrin light chain binding"/>
    <property type="evidence" value="ECO:0007669"/>
    <property type="project" value="TreeGrafter"/>
</dbReference>
<protein>
    <recommendedName>
        <fullName evidence="10">ENTH domain-containing protein</fullName>
    </recommendedName>
</protein>
<dbReference type="SUPFAM" id="SSF109885">
    <property type="entry name" value="I/LWEQ domain"/>
    <property type="match status" value="1"/>
</dbReference>